<dbReference type="InterPro" id="IPR056909">
    <property type="entry name" value="SU10_portal"/>
</dbReference>
<reference evidence="2" key="1">
    <citation type="submission" date="2020-03" db="EMBL/GenBank/DDBJ databases">
        <title>The deep terrestrial virosphere.</title>
        <authorList>
            <person name="Holmfeldt K."/>
            <person name="Nilsson E."/>
            <person name="Simone D."/>
            <person name="Lopez-Fernandez M."/>
            <person name="Wu X."/>
            <person name="de Brujin I."/>
            <person name="Lundin D."/>
            <person name="Andersson A."/>
            <person name="Bertilsson S."/>
            <person name="Dopson M."/>
        </authorList>
    </citation>
    <scope>NUCLEOTIDE SEQUENCE</scope>
    <source>
        <strain evidence="3">MM415A00442</strain>
        <strain evidence="2">MM415B00961</strain>
    </source>
</reference>
<protein>
    <submittedName>
        <fullName evidence="2">Putative head tail connector protein</fullName>
    </submittedName>
</protein>
<feature type="region of interest" description="Disordered" evidence="1">
    <location>
        <begin position="585"/>
        <end position="621"/>
    </location>
</feature>
<dbReference type="AlphaFoldDB" id="A0A6M3IUB7"/>
<evidence type="ECO:0000313" key="2">
    <source>
        <dbReference type="EMBL" id="QJA61329.1"/>
    </source>
</evidence>
<gene>
    <name evidence="3" type="ORF">MM415A00442_0013</name>
    <name evidence="2" type="ORF">MM415B00961_0003</name>
</gene>
<accession>A0A6M3IUB7</accession>
<dbReference type="Pfam" id="PF23899">
    <property type="entry name" value="SU10_portal"/>
    <property type="match status" value="1"/>
</dbReference>
<sequence>MLSITTDEVKRWCIEIDQAIKFKEDEFGTNERGSIKGAGQSIPYFEQGYPSILNQRVTDDNRFIPLNVVYPIVKNIVPSLYYKNPNIISVPKRKEDEDSAPYASAILNYYLRELAIKMINQQCIFDGYVLGMGVCKIGYATRFGSDIEDKDLDKNRQKEKVGMLKRALGLLRPKKEEETPQNIELNEYIKSESPYVIWINPFDFYIDPAATSIHDANYCFERVRTNLDKVKNNPNYKNTKDLQGIDLDPTFSKEIPGTQIEKFKPIELYEIHYKSDDGINILVLAKDQGDYVALRHDKSIYDMDGFQYELLSFNKHGHKLYPSSDVDQIKGLQDRVNLTFENVLDQIDKFMSKMIVDETGMTEAGKKALENGNLGAVCYSNKNPNEVVKELTMTQVKGDLMGVIDKMIDVVSLETGVTRAMLTGMTSAETATEAQIGQAGSNLRITDKADLVQDFANNQARKLWQVIRQFVDLEEIELITGDTAMDDVTGTPRYSWLKPVDPDLNQKLIKGEYDFQIEAGSTQKPDLPILRKQIENMANILGQKGVLEAFQMQGYKIELAEIFKRYLQLFPDVFTNVGRIIKPIQPGTPGLIQPQQPGQPGQSGGGMPTPNMPNQMREPPVNMADIISEIGGEKGQMGGLA</sequence>
<dbReference type="EMBL" id="MT141438">
    <property type="protein sequence ID" value="QJA61329.1"/>
    <property type="molecule type" value="Genomic_DNA"/>
</dbReference>
<dbReference type="EMBL" id="MT142480">
    <property type="protein sequence ID" value="QJA82130.1"/>
    <property type="molecule type" value="Genomic_DNA"/>
</dbReference>
<proteinExistence type="predicted"/>
<name>A0A6M3IUB7_9ZZZZ</name>
<feature type="compositionally biased region" description="Low complexity" evidence="1">
    <location>
        <begin position="585"/>
        <end position="600"/>
    </location>
</feature>
<organism evidence="2">
    <name type="scientific">viral metagenome</name>
    <dbReference type="NCBI Taxonomy" id="1070528"/>
    <lineage>
        <taxon>unclassified sequences</taxon>
        <taxon>metagenomes</taxon>
        <taxon>organismal metagenomes</taxon>
    </lineage>
</organism>
<evidence type="ECO:0000256" key="1">
    <source>
        <dbReference type="SAM" id="MobiDB-lite"/>
    </source>
</evidence>
<evidence type="ECO:0000313" key="3">
    <source>
        <dbReference type="EMBL" id="QJA82130.1"/>
    </source>
</evidence>